<organism evidence="6 7">
    <name type="scientific">Rhabdonatronobacter sediminivivens</name>
    <dbReference type="NCBI Taxonomy" id="2743469"/>
    <lineage>
        <taxon>Bacteria</taxon>
        <taxon>Pseudomonadati</taxon>
        <taxon>Pseudomonadota</taxon>
        <taxon>Alphaproteobacteria</taxon>
        <taxon>Rhodobacterales</taxon>
        <taxon>Paracoccaceae</taxon>
        <taxon>Rhabdonatronobacter</taxon>
    </lineage>
</organism>
<evidence type="ECO:0000313" key="6">
    <source>
        <dbReference type="EMBL" id="NYS25197.1"/>
    </source>
</evidence>
<keyword evidence="7" id="KW-1185">Reference proteome</keyword>
<dbReference type="Gene3D" id="3.40.50.2300">
    <property type="match status" value="1"/>
</dbReference>
<feature type="domain" description="Response regulatory" evidence="5">
    <location>
        <begin position="2"/>
        <end position="118"/>
    </location>
</feature>
<dbReference type="GO" id="GO:0006355">
    <property type="term" value="P:regulation of DNA-templated transcription"/>
    <property type="evidence" value="ECO:0007669"/>
    <property type="project" value="InterPro"/>
</dbReference>
<dbReference type="InterPro" id="IPR058245">
    <property type="entry name" value="NreC/VraR/RcsB-like_REC"/>
</dbReference>
<dbReference type="Pfam" id="PF00196">
    <property type="entry name" value="GerE"/>
    <property type="match status" value="1"/>
</dbReference>
<dbReference type="GO" id="GO:0000160">
    <property type="term" value="P:phosphorelay signal transduction system"/>
    <property type="evidence" value="ECO:0007669"/>
    <property type="project" value="InterPro"/>
</dbReference>
<dbReference type="PROSITE" id="PS50110">
    <property type="entry name" value="RESPONSE_REGULATORY"/>
    <property type="match status" value="1"/>
</dbReference>
<dbReference type="CDD" id="cd17535">
    <property type="entry name" value="REC_NarL-like"/>
    <property type="match status" value="1"/>
</dbReference>
<evidence type="ECO:0000256" key="1">
    <source>
        <dbReference type="ARBA" id="ARBA00022553"/>
    </source>
</evidence>
<feature type="domain" description="HTH luxR-type" evidence="4">
    <location>
        <begin position="140"/>
        <end position="205"/>
    </location>
</feature>
<evidence type="ECO:0000313" key="7">
    <source>
        <dbReference type="Proteomes" id="UP000529417"/>
    </source>
</evidence>
<keyword evidence="1 3" id="KW-0597">Phosphoprotein</keyword>
<feature type="modified residue" description="4-aspartylphosphate" evidence="3">
    <location>
        <position position="53"/>
    </location>
</feature>
<dbReference type="SMART" id="SM00421">
    <property type="entry name" value="HTH_LUXR"/>
    <property type="match status" value="1"/>
</dbReference>
<evidence type="ECO:0000256" key="3">
    <source>
        <dbReference type="PROSITE-ProRule" id="PRU00169"/>
    </source>
</evidence>
<dbReference type="InterPro" id="IPR000792">
    <property type="entry name" value="Tscrpt_reg_LuxR_C"/>
</dbReference>
<name>A0A7Z0HZL4_9RHOB</name>
<accession>A0A7Z0HZL4</accession>
<proteinExistence type="predicted"/>
<dbReference type="Proteomes" id="UP000529417">
    <property type="component" value="Unassembled WGS sequence"/>
</dbReference>
<dbReference type="AlphaFoldDB" id="A0A7Z0HZL4"/>
<dbReference type="InterPro" id="IPR039420">
    <property type="entry name" value="WalR-like"/>
</dbReference>
<dbReference type="PROSITE" id="PS50043">
    <property type="entry name" value="HTH_LUXR_2"/>
    <property type="match status" value="1"/>
</dbReference>
<evidence type="ECO:0000259" key="4">
    <source>
        <dbReference type="PROSITE" id="PS50043"/>
    </source>
</evidence>
<dbReference type="GO" id="GO:0003677">
    <property type="term" value="F:DNA binding"/>
    <property type="evidence" value="ECO:0007669"/>
    <property type="project" value="UniProtKB-KW"/>
</dbReference>
<comment type="caution">
    <text evidence="6">The sequence shown here is derived from an EMBL/GenBank/DDBJ whole genome shotgun (WGS) entry which is preliminary data.</text>
</comment>
<sequence>MRLLVADDHELLLDTLESYLAAEPAFTVIRAPDLDMALTHLRNEPPFDLVLLDYNMPGMDGLCGLRHALDLAHDRPVALMSGIATRAVAEQALDMGAAGFLSKAMPARSLLNAITFMGQGERFVPVELFLTGPAAEAEAPGQPLERLTERERDVLLGLCQGHSNKQIARDLDLSEATVKLHVKTLYRRLGVSNRTQAAMLGRQSGLL</sequence>
<dbReference type="SUPFAM" id="SSF46894">
    <property type="entry name" value="C-terminal effector domain of the bipartite response regulators"/>
    <property type="match status" value="1"/>
</dbReference>
<dbReference type="Pfam" id="PF00072">
    <property type="entry name" value="Response_reg"/>
    <property type="match status" value="1"/>
</dbReference>
<dbReference type="EMBL" id="JACBXS010000016">
    <property type="protein sequence ID" value="NYS25197.1"/>
    <property type="molecule type" value="Genomic_DNA"/>
</dbReference>
<evidence type="ECO:0000256" key="2">
    <source>
        <dbReference type="ARBA" id="ARBA00023125"/>
    </source>
</evidence>
<dbReference type="SMART" id="SM00448">
    <property type="entry name" value="REC"/>
    <property type="match status" value="1"/>
</dbReference>
<evidence type="ECO:0000259" key="5">
    <source>
        <dbReference type="PROSITE" id="PS50110"/>
    </source>
</evidence>
<protein>
    <submittedName>
        <fullName evidence="6">Response regulator transcription factor</fullName>
    </submittedName>
</protein>
<reference evidence="6 7" key="1">
    <citation type="journal article" date="2000" name="Arch. Microbiol.">
        <title>Rhodobaca bogoriensis gen. nov. and sp. nov., an alkaliphilic purple nonsulfur bacterium from African Rift Valley soda lakes.</title>
        <authorList>
            <person name="Milford A.D."/>
            <person name="Achenbach L.A."/>
            <person name="Jung D.O."/>
            <person name="Madigan M.T."/>
        </authorList>
    </citation>
    <scope>NUCLEOTIDE SEQUENCE [LARGE SCALE GENOMIC DNA]</scope>
    <source>
        <strain evidence="6 7">2376</strain>
    </source>
</reference>
<dbReference type="Gene3D" id="1.10.10.10">
    <property type="entry name" value="Winged helix-like DNA-binding domain superfamily/Winged helix DNA-binding domain"/>
    <property type="match status" value="1"/>
</dbReference>
<dbReference type="RefSeq" id="WP_179905902.1">
    <property type="nucleotide sequence ID" value="NZ_JACBXS010000016.1"/>
</dbReference>
<dbReference type="InterPro" id="IPR001789">
    <property type="entry name" value="Sig_transdc_resp-reg_receiver"/>
</dbReference>
<dbReference type="InterPro" id="IPR036388">
    <property type="entry name" value="WH-like_DNA-bd_sf"/>
</dbReference>
<dbReference type="SUPFAM" id="SSF52172">
    <property type="entry name" value="CheY-like"/>
    <property type="match status" value="1"/>
</dbReference>
<dbReference type="InterPro" id="IPR011006">
    <property type="entry name" value="CheY-like_superfamily"/>
</dbReference>
<gene>
    <name evidence="6" type="ORF">HUK65_09355</name>
</gene>
<dbReference type="CDD" id="cd06170">
    <property type="entry name" value="LuxR_C_like"/>
    <property type="match status" value="1"/>
</dbReference>
<dbReference type="PANTHER" id="PTHR43214">
    <property type="entry name" value="TWO-COMPONENT RESPONSE REGULATOR"/>
    <property type="match status" value="1"/>
</dbReference>
<keyword evidence="2" id="KW-0238">DNA-binding</keyword>
<dbReference type="InterPro" id="IPR016032">
    <property type="entry name" value="Sig_transdc_resp-reg_C-effctor"/>
</dbReference>
<dbReference type="PRINTS" id="PR00038">
    <property type="entry name" value="HTHLUXR"/>
</dbReference>